<evidence type="ECO:0000259" key="4">
    <source>
        <dbReference type="Pfam" id="PF01433"/>
    </source>
</evidence>
<feature type="binding site" evidence="2">
    <location>
        <position position="397"/>
    </location>
    <ligand>
        <name>Zn(2+)</name>
        <dbReference type="ChEBI" id="CHEBI:29105"/>
        <note>catalytic</note>
    </ligand>
</feature>
<dbReference type="HOGENOM" id="CLU_015077_0_0_0"/>
<dbReference type="PATRIC" id="fig|861299.3.peg.2216"/>
<feature type="active site" description="Proton donor" evidence="1">
    <location>
        <position position="479"/>
    </location>
</feature>
<dbReference type="Pfam" id="PF01433">
    <property type="entry name" value="Peptidase_M1"/>
    <property type="match status" value="1"/>
</dbReference>
<dbReference type="CDD" id="cd09604">
    <property type="entry name" value="M1_APN_like"/>
    <property type="match status" value="1"/>
</dbReference>
<dbReference type="PANTHER" id="PTHR45726:SF3">
    <property type="entry name" value="LEUKOTRIENE A-4 HYDROLASE"/>
    <property type="match status" value="1"/>
</dbReference>
<evidence type="ECO:0000256" key="3">
    <source>
        <dbReference type="SAM" id="MobiDB-lite"/>
    </source>
</evidence>
<dbReference type="EMBL" id="CP007128">
    <property type="protein sequence ID" value="AHG89716.1"/>
    <property type="molecule type" value="Genomic_DNA"/>
</dbReference>
<keyword evidence="2" id="KW-0479">Metal-binding</keyword>
<proteinExistence type="predicted"/>
<keyword evidence="2" id="KW-0862">Zinc</keyword>
<evidence type="ECO:0000256" key="2">
    <source>
        <dbReference type="PIRSR" id="PIRSR634015-3"/>
    </source>
</evidence>
<evidence type="ECO:0000313" key="6">
    <source>
        <dbReference type="Proteomes" id="UP000019151"/>
    </source>
</evidence>
<feature type="region of interest" description="Disordered" evidence="3">
    <location>
        <begin position="29"/>
        <end position="53"/>
    </location>
</feature>
<dbReference type="Proteomes" id="UP000019151">
    <property type="component" value="Chromosome"/>
</dbReference>
<evidence type="ECO:0000256" key="1">
    <source>
        <dbReference type="PIRSR" id="PIRSR634015-1"/>
    </source>
</evidence>
<keyword evidence="6" id="KW-1185">Reference proteome</keyword>
<comment type="cofactor">
    <cofactor evidence="2">
        <name>Zn(2+)</name>
        <dbReference type="ChEBI" id="CHEBI:29105"/>
    </cofactor>
    <text evidence="2">Binds 1 zinc ion per subunit.</text>
</comment>
<organism evidence="5 6">
    <name type="scientific">Gemmatirosa kalamazoonensis</name>
    <dbReference type="NCBI Taxonomy" id="861299"/>
    <lineage>
        <taxon>Bacteria</taxon>
        <taxon>Pseudomonadati</taxon>
        <taxon>Gemmatimonadota</taxon>
        <taxon>Gemmatimonadia</taxon>
        <taxon>Gemmatimonadales</taxon>
        <taxon>Gemmatimonadaceae</taxon>
        <taxon>Gemmatirosa</taxon>
    </lineage>
</organism>
<sequence length="637" mass="72427">MSNFHRFAVMLATVAAPLSAQPRELSVADSSPFRQLPLPSPNEYRGGDGRPGPRYWQQRADYRIVASLDTATHMLRGRETIHYVNNAPRALPYLWLQVEQNICAPTSIMSTLDQPPLVFGEVSFDFSCGGFTGQPSLDTATIAGAPMKRTRYGTTLRIDLPRPLAPGASVDLDFAWHFTVPEQGVGRMGRDGPLYEIAQWYPRMAVYDDVRGWNQEPYIGAGEFYLEYGDFDVTLTLPASYLVAATGELRNPEAVLTAAQRARLAAARRSDTAVAIVTRAEAGDPRRTRPGNHPYTWHFTATNVRDFAWAGAPNWIWDASGYDGILIQTLYRPTADKWPEAQKMARTTIKHFSEQWYRYPWPHATTVEGPVQGMEYPMLTFVPNLSNRQEQFWDLAHEFGHEWFPMIVGSNERLYPWMDEGFNSFIDLRNAALYFAGTAYGDTIEVNPLHLAATHTTAGQEQPLITNPTEVRDLMWTGYQKPALMLHLLRTEVLGPERFDAAFRDYIATWAFKHPTPADFFRVMRDASGMDLDWFWRDWVYTTARLDQAVDSVTAGGADRRARVWLSSRGTMIMPAELRLTFDDGTTETVRLPVQMWNLGPRFTYRAPAGRTVRRAEVDPRKVYPDMDRANDAWERR</sequence>
<reference evidence="5 6" key="1">
    <citation type="journal article" date="2014" name="Genome Announc.">
        <title>Genome Sequence and Methylome of Soil Bacterium Gemmatirosa kalamazoonensis KBS708T, a Member of the Rarely Cultivated Gemmatimonadetes Phylum.</title>
        <authorList>
            <person name="Debruyn J.M."/>
            <person name="Radosevich M."/>
            <person name="Wommack K.E."/>
            <person name="Polson S.W."/>
            <person name="Hauser L.J."/>
            <person name="Fawaz M.N."/>
            <person name="Korlach J."/>
            <person name="Tsai Y.C."/>
        </authorList>
    </citation>
    <scope>NUCLEOTIDE SEQUENCE [LARGE SCALE GENOMIC DNA]</scope>
    <source>
        <strain evidence="5 6">KBS708</strain>
    </source>
</reference>
<dbReference type="InterPro" id="IPR034015">
    <property type="entry name" value="M1_LTA4H"/>
</dbReference>
<feature type="active site" description="Proton acceptor" evidence="1">
    <location>
        <position position="398"/>
    </location>
</feature>
<dbReference type="STRING" id="861299.J421_2179"/>
<dbReference type="InterPro" id="IPR027268">
    <property type="entry name" value="Peptidase_M4/M1_CTD_sf"/>
</dbReference>
<protein>
    <submittedName>
        <fullName evidence="5">Peptidase</fullName>
    </submittedName>
</protein>
<dbReference type="InterPro" id="IPR014782">
    <property type="entry name" value="Peptidase_M1_dom"/>
</dbReference>
<dbReference type="RefSeq" id="WP_148306258.1">
    <property type="nucleotide sequence ID" value="NZ_CP007128.1"/>
</dbReference>
<dbReference type="GO" id="GO:0008237">
    <property type="term" value="F:metallopeptidase activity"/>
    <property type="evidence" value="ECO:0007669"/>
    <property type="project" value="InterPro"/>
</dbReference>
<dbReference type="AlphaFoldDB" id="W0RG19"/>
<dbReference type="GO" id="GO:0008270">
    <property type="term" value="F:zinc ion binding"/>
    <property type="evidence" value="ECO:0007669"/>
    <property type="project" value="InterPro"/>
</dbReference>
<gene>
    <name evidence="5" type="ORF">J421_2179</name>
</gene>
<dbReference type="Gene3D" id="1.10.390.10">
    <property type="entry name" value="Neutral Protease Domain 2"/>
    <property type="match status" value="1"/>
</dbReference>
<feature type="binding site" evidence="2">
    <location>
        <position position="401"/>
    </location>
    <ligand>
        <name>Zn(2+)</name>
        <dbReference type="ChEBI" id="CHEBI:29105"/>
        <note>catalytic</note>
    </ligand>
</feature>
<name>W0RG19_9BACT</name>
<dbReference type="SUPFAM" id="SSF55486">
    <property type="entry name" value="Metalloproteases ('zincins'), catalytic domain"/>
    <property type="match status" value="1"/>
</dbReference>
<dbReference type="PANTHER" id="PTHR45726">
    <property type="entry name" value="LEUKOTRIENE A-4 HYDROLASE"/>
    <property type="match status" value="1"/>
</dbReference>
<dbReference type="InParanoid" id="W0RG19"/>
<dbReference type="eggNOG" id="COG0308">
    <property type="taxonomic scope" value="Bacteria"/>
</dbReference>
<dbReference type="OrthoDB" id="9814383at2"/>
<evidence type="ECO:0000313" key="5">
    <source>
        <dbReference type="EMBL" id="AHG89716.1"/>
    </source>
</evidence>
<accession>W0RG19</accession>
<dbReference type="KEGG" id="gba:J421_2179"/>
<feature type="binding site" evidence="2">
    <location>
        <position position="420"/>
    </location>
    <ligand>
        <name>Zn(2+)</name>
        <dbReference type="ChEBI" id="CHEBI:29105"/>
        <note>catalytic</note>
    </ligand>
</feature>
<feature type="domain" description="Peptidase M1 membrane alanine aminopeptidase" evidence="4">
    <location>
        <begin position="387"/>
        <end position="539"/>
    </location>
</feature>